<evidence type="ECO:0000256" key="9">
    <source>
        <dbReference type="NCBIfam" id="TIGR01400"/>
    </source>
</evidence>
<dbReference type="PANTHER" id="PTHR30065">
    <property type="entry name" value="FLAGELLAR BIOSYNTHETIC PROTEIN FLIR"/>
    <property type="match status" value="1"/>
</dbReference>
<comment type="subcellular location">
    <subcellularLocation>
        <location evidence="10">Cell membrane</location>
        <topology evidence="10">Multi-pass membrane protein</topology>
    </subcellularLocation>
    <subcellularLocation>
        <location evidence="10">Bacterial flagellum basal body</location>
    </subcellularLocation>
</comment>
<dbReference type="InterPro" id="IPR002010">
    <property type="entry name" value="T3SS_IM_R"/>
</dbReference>
<keyword evidence="11" id="KW-0282">Flagellum</keyword>
<name>A0A6L8W7V0_9PROT</name>
<evidence type="ECO:0000256" key="10">
    <source>
        <dbReference type="RuleBase" id="RU362071"/>
    </source>
</evidence>
<keyword evidence="12" id="KW-1185">Reference proteome</keyword>
<keyword evidence="5 10" id="KW-0812">Transmembrane</keyword>
<proteinExistence type="inferred from homology"/>
<dbReference type="GO" id="GO:0006605">
    <property type="term" value="P:protein targeting"/>
    <property type="evidence" value="ECO:0007669"/>
    <property type="project" value="UniProtKB-UniRule"/>
</dbReference>
<dbReference type="InterPro" id="IPR006303">
    <property type="entry name" value="FliR"/>
</dbReference>
<accession>A0A6L8W7V0</accession>
<reference evidence="11 12" key="1">
    <citation type="submission" date="2019-12" db="EMBL/GenBank/DDBJ databases">
        <title>Snethiella sp. nov. sp. isolated from sea sand.</title>
        <authorList>
            <person name="Kim J."/>
            <person name="Jeong S.E."/>
            <person name="Jung H.S."/>
            <person name="Jeon C.O."/>
        </authorList>
    </citation>
    <scope>NUCLEOTIDE SEQUENCE [LARGE SCALE GENOMIC DNA]</scope>
    <source>
        <strain evidence="11 12">DP05</strain>
    </source>
</reference>
<feature type="transmembrane region" description="Helical" evidence="10">
    <location>
        <begin position="179"/>
        <end position="200"/>
    </location>
</feature>
<dbReference type="Proteomes" id="UP000476030">
    <property type="component" value="Unassembled WGS sequence"/>
</dbReference>
<evidence type="ECO:0000256" key="2">
    <source>
        <dbReference type="ARBA" id="ARBA00009772"/>
    </source>
</evidence>
<protein>
    <recommendedName>
        <fullName evidence="3 9">Flagellar biosynthetic protein FliR</fullName>
    </recommendedName>
</protein>
<dbReference type="GO" id="GO:0044780">
    <property type="term" value="P:bacterial-type flagellum assembly"/>
    <property type="evidence" value="ECO:0007669"/>
    <property type="project" value="UniProtKB-UniRule"/>
</dbReference>
<feature type="transmembrane region" description="Helical" evidence="10">
    <location>
        <begin position="6"/>
        <end position="27"/>
    </location>
</feature>
<dbReference type="NCBIfam" id="TIGR01400">
    <property type="entry name" value="fliR"/>
    <property type="match status" value="1"/>
</dbReference>
<evidence type="ECO:0000256" key="4">
    <source>
        <dbReference type="ARBA" id="ARBA00022475"/>
    </source>
</evidence>
<keyword evidence="7 10" id="KW-0472">Membrane</keyword>
<gene>
    <name evidence="11" type="primary">fliR</name>
    <name evidence="11" type="ORF">GQE98_08150</name>
</gene>
<feature type="transmembrane region" description="Helical" evidence="10">
    <location>
        <begin position="212"/>
        <end position="240"/>
    </location>
</feature>
<evidence type="ECO:0000313" key="12">
    <source>
        <dbReference type="Proteomes" id="UP000476030"/>
    </source>
</evidence>
<dbReference type="AlphaFoldDB" id="A0A6L8W7V0"/>
<evidence type="ECO:0000313" key="11">
    <source>
        <dbReference type="EMBL" id="MZR30603.1"/>
    </source>
</evidence>
<keyword evidence="8 10" id="KW-0975">Bacterial flagellum</keyword>
<organism evidence="11 12">
    <name type="scientific">Sneathiella litorea</name>
    <dbReference type="NCBI Taxonomy" id="2606216"/>
    <lineage>
        <taxon>Bacteria</taxon>
        <taxon>Pseudomonadati</taxon>
        <taxon>Pseudomonadota</taxon>
        <taxon>Alphaproteobacteria</taxon>
        <taxon>Sneathiellales</taxon>
        <taxon>Sneathiellaceae</taxon>
        <taxon>Sneathiella</taxon>
    </lineage>
</organism>
<evidence type="ECO:0000256" key="6">
    <source>
        <dbReference type="ARBA" id="ARBA00022989"/>
    </source>
</evidence>
<dbReference type="EMBL" id="WTUW01000002">
    <property type="protein sequence ID" value="MZR30603.1"/>
    <property type="molecule type" value="Genomic_DNA"/>
</dbReference>
<dbReference type="GO" id="GO:0005886">
    <property type="term" value="C:plasma membrane"/>
    <property type="evidence" value="ECO:0007669"/>
    <property type="project" value="UniProtKB-SubCell"/>
</dbReference>
<keyword evidence="6 10" id="KW-1133">Transmembrane helix</keyword>
<comment type="function">
    <text evidence="1 10">Role in flagellar biosynthesis.</text>
</comment>
<comment type="similarity">
    <text evidence="2 10">Belongs to the FliR/MopE/SpaR family.</text>
</comment>
<dbReference type="Pfam" id="PF01311">
    <property type="entry name" value="Bac_export_1"/>
    <property type="match status" value="1"/>
</dbReference>
<feature type="transmembrane region" description="Helical" evidence="10">
    <location>
        <begin position="39"/>
        <end position="57"/>
    </location>
</feature>
<evidence type="ECO:0000256" key="3">
    <source>
        <dbReference type="ARBA" id="ARBA00021717"/>
    </source>
</evidence>
<sequence length="253" mass="27783">MLDEFLSVNIFAFLLVFIRLGAAFMVVPGFGEAFIPPRVRLSIALGVSFIVMPFAASQIPPEPATPIELLLLILGEMVIGLVMGGVLRLLLSSLHIAGTIIAQQSGLAAAQFFDPAQMTQGAITSTFMTLMGLTMIFVTDMHHLFIEGTFATYRLFPVAQVPDFGSISILITDFVQQSFLLGFQMSAPFLVFGITFYMGIGLINRLMPQVQIFFVAMPLQIILSFAILAITIGASMMWFISYYEEALIRFLGE</sequence>
<evidence type="ECO:0000256" key="7">
    <source>
        <dbReference type="ARBA" id="ARBA00023136"/>
    </source>
</evidence>
<feature type="transmembrane region" description="Helical" evidence="10">
    <location>
        <begin position="69"/>
        <end position="91"/>
    </location>
</feature>
<comment type="caution">
    <text evidence="11">The sequence shown here is derived from an EMBL/GenBank/DDBJ whole genome shotgun (WGS) entry which is preliminary data.</text>
</comment>
<keyword evidence="11" id="KW-0969">Cilium</keyword>
<dbReference type="RefSeq" id="WP_161315170.1">
    <property type="nucleotide sequence ID" value="NZ_WTUW01000002.1"/>
</dbReference>
<evidence type="ECO:0000256" key="8">
    <source>
        <dbReference type="ARBA" id="ARBA00023143"/>
    </source>
</evidence>
<dbReference type="GO" id="GO:0009425">
    <property type="term" value="C:bacterial-type flagellum basal body"/>
    <property type="evidence" value="ECO:0007669"/>
    <property type="project" value="UniProtKB-SubCell"/>
</dbReference>
<evidence type="ECO:0000256" key="1">
    <source>
        <dbReference type="ARBA" id="ARBA00002578"/>
    </source>
</evidence>
<feature type="transmembrane region" description="Helical" evidence="10">
    <location>
        <begin position="127"/>
        <end position="146"/>
    </location>
</feature>
<dbReference type="PRINTS" id="PR00953">
    <property type="entry name" value="TYPE3IMRPROT"/>
</dbReference>
<dbReference type="PANTHER" id="PTHR30065:SF8">
    <property type="entry name" value="FLAGELLAR BIOSYNTHETIC PROTEIN FLIR"/>
    <property type="match status" value="1"/>
</dbReference>
<keyword evidence="4 10" id="KW-1003">Cell membrane</keyword>
<evidence type="ECO:0000256" key="5">
    <source>
        <dbReference type="ARBA" id="ARBA00022692"/>
    </source>
</evidence>
<keyword evidence="11" id="KW-0966">Cell projection</keyword>